<evidence type="ECO:0000256" key="1">
    <source>
        <dbReference type="ARBA" id="ARBA00001974"/>
    </source>
</evidence>
<dbReference type="InterPro" id="IPR036010">
    <property type="entry name" value="2Fe-2S_ferredoxin-like_sf"/>
</dbReference>
<dbReference type="Gene3D" id="3.10.20.30">
    <property type="match status" value="1"/>
</dbReference>
<proteinExistence type="predicted"/>
<dbReference type="Pfam" id="PF00970">
    <property type="entry name" value="FAD_binding_6"/>
    <property type="match status" value="1"/>
</dbReference>
<dbReference type="InterPro" id="IPR017938">
    <property type="entry name" value="Riboflavin_synthase-like_b-brl"/>
</dbReference>
<keyword evidence="3" id="KW-0001">2Fe-2S</keyword>
<evidence type="ECO:0000256" key="8">
    <source>
        <dbReference type="ARBA" id="ARBA00023014"/>
    </source>
</evidence>
<dbReference type="GO" id="GO:0051537">
    <property type="term" value="F:2 iron, 2 sulfur cluster binding"/>
    <property type="evidence" value="ECO:0007669"/>
    <property type="project" value="UniProtKB-KW"/>
</dbReference>
<reference evidence="10" key="1">
    <citation type="submission" date="2014-05" db="EMBL/GenBank/DDBJ databases">
        <title>Genome sequence of Mycobacterium aromaticivorans strain JS19b1T (= DSM 45407T).</title>
        <authorList>
            <person name="Kwak Y."/>
            <person name="Park G.-S."/>
            <person name="Li Q.X."/>
            <person name="Lee S.-E."/>
            <person name="Shin J.-H."/>
        </authorList>
    </citation>
    <scope>NUCLEOTIDE SEQUENCE [LARGE SCALE GENOMIC DNA]</scope>
    <source>
        <strain evidence="10">JS19b1</strain>
    </source>
</reference>
<dbReference type="InterPro" id="IPR017927">
    <property type="entry name" value="FAD-bd_FR_type"/>
</dbReference>
<organism evidence="10 11">
    <name type="scientific">Mycolicibacterium aromaticivorans JS19b1 = JCM 16368</name>
    <dbReference type="NCBI Taxonomy" id="1440774"/>
    <lineage>
        <taxon>Bacteria</taxon>
        <taxon>Bacillati</taxon>
        <taxon>Actinomycetota</taxon>
        <taxon>Actinomycetes</taxon>
        <taxon>Mycobacteriales</taxon>
        <taxon>Mycobacteriaceae</taxon>
        <taxon>Mycolicibacterium</taxon>
    </lineage>
</organism>
<dbReference type="GO" id="GO:0046872">
    <property type="term" value="F:metal ion binding"/>
    <property type="evidence" value="ECO:0007669"/>
    <property type="project" value="UniProtKB-KW"/>
</dbReference>
<dbReference type="InterPro" id="IPR001041">
    <property type="entry name" value="2Fe-2S_ferredoxin-type"/>
</dbReference>
<dbReference type="CDD" id="cd00207">
    <property type="entry name" value="fer2"/>
    <property type="match status" value="1"/>
</dbReference>
<dbReference type="Pfam" id="PF00111">
    <property type="entry name" value="Fer2"/>
    <property type="match status" value="1"/>
</dbReference>
<dbReference type="eggNOG" id="COG1018">
    <property type="taxonomic scope" value="Bacteria"/>
</dbReference>
<dbReference type="Gene3D" id="3.40.50.80">
    <property type="entry name" value="Nucleotide-binding domain of ferredoxin-NADP reductase (FNR) module"/>
    <property type="match status" value="1"/>
</dbReference>
<sequence>MAERGAQPPVPRGRRLFLKAVRHLFSPLRPDDYLEMVNPLWTTKELRGRVERVEAQGSEAVSVLIRPSYDWPGHKPGQYVRLGLVIDGRYHWRAYSLTSDPQPEDGLISVTPKKVDSGVVSPYLVTKIEPGELVRLGDVEGVFTLPEPVPAKSLFISAGSGITPIISMLRSLDHRGELGDVVVMHSDRCREHVMFLDVLEDLDRRNEIMRFDLRLTAERGRLAPGELDQLCPDWREREAFCSGPGELLDGLIDFWQRNGDPDRLHYERFQPKIGGNPGDGKGGKVSFTDSDVSVDCDSGTPILEAGEQAGINLAYGCRIGICHTYVGTVKSGKVRDLRSGDVIEPTGQDVRICIHTAEGDVEIEL</sequence>
<dbReference type="PANTHER" id="PTHR47354">
    <property type="entry name" value="NADH OXIDOREDUCTASE HCR"/>
    <property type="match status" value="1"/>
</dbReference>
<keyword evidence="11" id="KW-1185">Reference proteome</keyword>
<evidence type="ECO:0000313" key="11">
    <source>
        <dbReference type="Proteomes" id="UP000022835"/>
    </source>
</evidence>
<dbReference type="AlphaFoldDB" id="A0A064CPA5"/>
<dbReference type="GO" id="GO:0016491">
    <property type="term" value="F:oxidoreductase activity"/>
    <property type="evidence" value="ECO:0007669"/>
    <property type="project" value="UniProtKB-KW"/>
</dbReference>
<evidence type="ECO:0000256" key="3">
    <source>
        <dbReference type="ARBA" id="ARBA00022714"/>
    </source>
</evidence>
<dbReference type="PROSITE" id="PS51384">
    <property type="entry name" value="FAD_FR"/>
    <property type="match status" value="1"/>
</dbReference>
<dbReference type="Gene3D" id="2.40.30.10">
    <property type="entry name" value="Translation factors"/>
    <property type="match status" value="1"/>
</dbReference>
<dbReference type="Proteomes" id="UP000022835">
    <property type="component" value="Unassembled WGS sequence"/>
</dbReference>
<evidence type="ECO:0000256" key="4">
    <source>
        <dbReference type="ARBA" id="ARBA00022723"/>
    </source>
</evidence>
<keyword evidence="5" id="KW-0274">FAD</keyword>
<evidence type="ECO:0000256" key="5">
    <source>
        <dbReference type="ARBA" id="ARBA00022827"/>
    </source>
</evidence>
<feature type="domain" description="FAD-binding FR-type" evidence="9">
    <location>
        <begin position="43"/>
        <end position="146"/>
    </location>
</feature>
<dbReference type="RefSeq" id="WP_036345250.1">
    <property type="nucleotide sequence ID" value="NZ_JALN02000001.1"/>
</dbReference>
<keyword evidence="6" id="KW-0560">Oxidoreductase</keyword>
<accession>A0A064CPA5</accession>
<dbReference type="SUPFAM" id="SSF63380">
    <property type="entry name" value="Riboflavin synthase domain-like"/>
    <property type="match status" value="1"/>
</dbReference>
<dbReference type="CDD" id="cd06216">
    <property type="entry name" value="FNR_iron_sulfur_binding_2"/>
    <property type="match status" value="1"/>
</dbReference>
<comment type="cofactor">
    <cofactor evidence="1">
        <name>FAD</name>
        <dbReference type="ChEBI" id="CHEBI:57692"/>
    </cofactor>
</comment>
<gene>
    <name evidence="10" type="ORF">Y900_026370</name>
</gene>
<name>A0A064CPA5_9MYCO</name>
<dbReference type="SUPFAM" id="SSF52343">
    <property type="entry name" value="Ferredoxin reductase-like, C-terminal NADP-linked domain"/>
    <property type="match status" value="1"/>
</dbReference>
<evidence type="ECO:0000256" key="2">
    <source>
        <dbReference type="ARBA" id="ARBA00022630"/>
    </source>
</evidence>
<keyword evidence="2" id="KW-0285">Flavoprotein</keyword>
<comment type="caution">
    <text evidence="10">The sequence shown here is derived from an EMBL/GenBank/DDBJ whole genome shotgun (WGS) entry which is preliminary data.</text>
</comment>
<dbReference type="EMBL" id="JALN02000001">
    <property type="protein sequence ID" value="KDF02365.1"/>
    <property type="molecule type" value="Genomic_DNA"/>
</dbReference>
<protein>
    <submittedName>
        <fullName evidence="10">Stearoyl-CoA 9-desaturase</fullName>
    </submittedName>
</protein>
<evidence type="ECO:0000256" key="7">
    <source>
        <dbReference type="ARBA" id="ARBA00023004"/>
    </source>
</evidence>
<dbReference type="OrthoDB" id="9796486at2"/>
<evidence type="ECO:0000256" key="6">
    <source>
        <dbReference type="ARBA" id="ARBA00023002"/>
    </source>
</evidence>
<dbReference type="SUPFAM" id="SSF54292">
    <property type="entry name" value="2Fe-2S ferredoxin-like"/>
    <property type="match status" value="1"/>
</dbReference>
<dbReference type="STRING" id="1440774.Y900_026370"/>
<dbReference type="InterPro" id="IPR039261">
    <property type="entry name" value="FNR_nucleotide-bd"/>
</dbReference>
<dbReference type="PRINTS" id="PR00409">
    <property type="entry name" value="PHDIOXRDTASE"/>
</dbReference>
<keyword evidence="8" id="KW-0411">Iron-sulfur</keyword>
<keyword evidence="7" id="KW-0408">Iron</keyword>
<dbReference type="InterPro" id="IPR008333">
    <property type="entry name" value="Cbr1-like_FAD-bd_dom"/>
</dbReference>
<evidence type="ECO:0000313" key="10">
    <source>
        <dbReference type="EMBL" id="KDF02365.1"/>
    </source>
</evidence>
<evidence type="ECO:0000259" key="9">
    <source>
        <dbReference type="PROSITE" id="PS51384"/>
    </source>
</evidence>
<keyword evidence="4" id="KW-0479">Metal-binding</keyword>
<dbReference type="InterPro" id="IPR050415">
    <property type="entry name" value="MRET"/>
</dbReference>
<dbReference type="PANTHER" id="PTHR47354:SF6">
    <property type="entry name" value="NADH OXIDOREDUCTASE HCR"/>
    <property type="match status" value="1"/>
</dbReference>
<dbReference type="InterPro" id="IPR012675">
    <property type="entry name" value="Beta-grasp_dom_sf"/>
</dbReference>